<feature type="compositionally biased region" description="Polar residues" evidence="1">
    <location>
        <begin position="147"/>
        <end position="158"/>
    </location>
</feature>
<feature type="compositionally biased region" description="Low complexity" evidence="1">
    <location>
        <begin position="92"/>
        <end position="109"/>
    </location>
</feature>
<accession>A0A8J6H3B9</accession>
<organism evidence="2 3">
    <name type="scientific">Tenebrio molitor</name>
    <name type="common">Yellow mealworm beetle</name>
    <dbReference type="NCBI Taxonomy" id="7067"/>
    <lineage>
        <taxon>Eukaryota</taxon>
        <taxon>Metazoa</taxon>
        <taxon>Ecdysozoa</taxon>
        <taxon>Arthropoda</taxon>
        <taxon>Hexapoda</taxon>
        <taxon>Insecta</taxon>
        <taxon>Pterygota</taxon>
        <taxon>Neoptera</taxon>
        <taxon>Endopterygota</taxon>
        <taxon>Coleoptera</taxon>
        <taxon>Polyphaga</taxon>
        <taxon>Cucujiformia</taxon>
        <taxon>Tenebrionidae</taxon>
        <taxon>Tenebrio</taxon>
    </lineage>
</organism>
<dbReference type="EMBL" id="JABDTM020030987">
    <property type="protein sequence ID" value="KAH0807236.1"/>
    <property type="molecule type" value="Genomic_DNA"/>
</dbReference>
<gene>
    <name evidence="2" type="ORF">GEV33_015555</name>
</gene>
<dbReference type="Proteomes" id="UP000719412">
    <property type="component" value="Unassembled WGS sequence"/>
</dbReference>
<feature type="compositionally biased region" description="Basic and acidic residues" evidence="1">
    <location>
        <begin position="204"/>
        <end position="215"/>
    </location>
</feature>
<reference evidence="2" key="1">
    <citation type="journal article" date="2020" name="J Insects Food Feed">
        <title>The yellow mealworm (Tenebrio molitor) genome: a resource for the emerging insects as food and feed industry.</title>
        <authorList>
            <person name="Eriksson T."/>
            <person name="Andere A."/>
            <person name="Kelstrup H."/>
            <person name="Emery V."/>
            <person name="Picard C."/>
        </authorList>
    </citation>
    <scope>NUCLEOTIDE SEQUENCE</scope>
    <source>
        <strain evidence="2">Stoneville</strain>
        <tissue evidence="2">Whole head</tissue>
    </source>
</reference>
<dbReference type="AlphaFoldDB" id="A0A8J6H3B9"/>
<evidence type="ECO:0000256" key="1">
    <source>
        <dbReference type="SAM" id="MobiDB-lite"/>
    </source>
</evidence>
<keyword evidence="3" id="KW-1185">Reference proteome</keyword>
<evidence type="ECO:0000313" key="2">
    <source>
        <dbReference type="EMBL" id="KAH0807236.1"/>
    </source>
</evidence>
<comment type="caution">
    <text evidence="2">The sequence shown here is derived from an EMBL/GenBank/DDBJ whole genome shotgun (WGS) entry which is preliminary data.</text>
</comment>
<name>A0A8J6H3B9_TENMO</name>
<feature type="region of interest" description="Disordered" evidence="1">
    <location>
        <begin position="196"/>
        <end position="215"/>
    </location>
</feature>
<reference evidence="2" key="2">
    <citation type="submission" date="2021-08" db="EMBL/GenBank/DDBJ databases">
        <authorList>
            <person name="Eriksson T."/>
        </authorList>
    </citation>
    <scope>NUCLEOTIDE SEQUENCE</scope>
    <source>
        <strain evidence="2">Stoneville</strain>
        <tissue evidence="2">Whole head</tissue>
    </source>
</reference>
<evidence type="ECO:0000313" key="3">
    <source>
        <dbReference type="Proteomes" id="UP000719412"/>
    </source>
</evidence>
<feature type="region of interest" description="Disordered" evidence="1">
    <location>
        <begin position="226"/>
        <end position="255"/>
    </location>
</feature>
<sequence length="255" mass="27904">MDSTVRPLQGAGVGEPKSPTDANVPDGSRKPSCPSTRARREGEVVGQPLLIVDPFSCPSCPGLGRIVKPVARRERSHTYTTKEPEDGELNPRARSTPSPVRPSSPTASPDSSRCWRVNGRPSRHLIPPPPACTSEEDPVPRPPQGANGWSPQRPWTSTPACQRQVCVPPFMRVRKIDFVRVSRKVSFSECRCRPDRATAPQLVHRGDDPGPDNEKLCRCASRIVVQTPSRRSSTRPVPASRDSERPAEKSDPCSS</sequence>
<proteinExistence type="predicted"/>
<feature type="region of interest" description="Disordered" evidence="1">
    <location>
        <begin position="1"/>
        <end position="158"/>
    </location>
</feature>
<feature type="compositionally biased region" description="Basic and acidic residues" evidence="1">
    <location>
        <begin position="71"/>
        <end position="84"/>
    </location>
</feature>
<protein>
    <submittedName>
        <fullName evidence="2">Uncharacterized protein</fullName>
    </submittedName>
</protein>
<feature type="compositionally biased region" description="Basic and acidic residues" evidence="1">
    <location>
        <begin position="241"/>
        <end position="255"/>
    </location>
</feature>
<feature type="compositionally biased region" description="Polar residues" evidence="1">
    <location>
        <begin position="226"/>
        <end position="235"/>
    </location>
</feature>